<dbReference type="STRING" id="5288.A0A5C5FPF2"/>
<proteinExistence type="predicted"/>
<dbReference type="InterPro" id="IPR036412">
    <property type="entry name" value="HAD-like_sf"/>
</dbReference>
<reference evidence="2 3" key="1">
    <citation type="submission" date="2019-03" db="EMBL/GenBank/DDBJ databases">
        <title>Rhodosporidium diobovatum UCD-FST 08-225 genome sequencing, assembly, and annotation.</title>
        <authorList>
            <person name="Fakankun I.U."/>
            <person name="Fristensky B."/>
            <person name="Levin D.B."/>
        </authorList>
    </citation>
    <scope>NUCLEOTIDE SEQUENCE [LARGE SCALE GENOMIC DNA]</scope>
    <source>
        <strain evidence="2 3">UCD-FST 08-225</strain>
    </source>
</reference>
<comment type="caution">
    <text evidence="2">The sequence shown here is derived from an EMBL/GenBank/DDBJ whole genome shotgun (WGS) entry which is preliminary data.</text>
</comment>
<accession>A0A5C5FPF2</accession>
<dbReference type="EMBL" id="SOZI01000172">
    <property type="protein sequence ID" value="TNY17844.1"/>
    <property type="molecule type" value="Genomic_DNA"/>
</dbReference>
<dbReference type="InterPro" id="IPR051540">
    <property type="entry name" value="S-2-haloacid_dehalogenase"/>
</dbReference>
<evidence type="ECO:0000313" key="3">
    <source>
        <dbReference type="Proteomes" id="UP000311382"/>
    </source>
</evidence>
<dbReference type="InterPro" id="IPR023198">
    <property type="entry name" value="PGP-like_dom2"/>
</dbReference>
<dbReference type="PANTHER" id="PTHR43316">
    <property type="entry name" value="HYDROLASE, HALOACID DELAHOGENASE-RELATED"/>
    <property type="match status" value="1"/>
</dbReference>
<dbReference type="PANTHER" id="PTHR43316:SF4">
    <property type="entry name" value="ACID DEHALOGENASE, PUTATIVE (AFU_ORTHOLOGUE AFUA_8G05870)-RELATED"/>
    <property type="match status" value="1"/>
</dbReference>
<protein>
    <submittedName>
        <fullName evidence="2">HAD-like domain-containing protein</fullName>
    </submittedName>
</protein>
<name>A0A5C5FPF2_9BASI</name>
<dbReference type="InterPro" id="IPR023214">
    <property type="entry name" value="HAD_sf"/>
</dbReference>
<dbReference type="Gene3D" id="1.10.150.240">
    <property type="entry name" value="Putative phosphatase, domain 2"/>
    <property type="match status" value="1"/>
</dbReference>
<dbReference type="GO" id="GO:0016787">
    <property type="term" value="F:hydrolase activity"/>
    <property type="evidence" value="ECO:0007669"/>
    <property type="project" value="UniProtKB-KW"/>
</dbReference>
<dbReference type="SUPFAM" id="SSF56784">
    <property type="entry name" value="HAD-like"/>
    <property type="match status" value="1"/>
</dbReference>
<evidence type="ECO:0000313" key="2">
    <source>
        <dbReference type="EMBL" id="TNY17844.1"/>
    </source>
</evidence>
<evidence type="ECO:0000256" key="1">
    <source>
        <dbReference type="ARBA" id="ARBA00022801"/>
    </source>
</evidence>
<dbReference type="AlphaFoldDB" id="A0A5C5FPF2"/>
<gene>
    <name evidence="2" type="ORF">DMC30DRAFT_89319</name>
</gene>
<dbReference type="Proteomes" id="UP000311382">
    <property type="component" value="Unassembled WGS sequence"/>
</dbReference>
<keyword evidence="3" id="KW-1185">Reference proteome</keyword>
<organism evidence="2 3">
    <name type="scientific">Rhodotorula diobovata</name>
    <dbReference type="NCBI Taxonomy" id="5288"/>
    <lineage>
        <taxon>Eukaryota</taxon>
        <taxon>Fungi</taxon>
        <taxon>Dikarya</taxon>
        <taxon>Basidiomycota</taxon>
        <taxon>Pucciniomycotina</taxon>
        <taxon>Microbotryomycetes</taxon>
        <taxon>Sporidiobolales</taxon>
        <taxon>Sporidiobolaceae</taxon>
        <taxon>Rhodotorula</taxon>
    </lineage>
</organism>
<dbReference type="OrthoDB" id="2363873at2759"/>
<sequence length="243" mass="26314">MPPGTPVVFDVLGTCFSFAGCRDALGKVFPTVAAEHASSIIDDWFHAAQRDFTYLSMNDSYTPIAQVLKATLPRILLMHSLVPSSSSVSDSVTEPIISRIPTLDARTGLDVASSLLLDNKLRLLAATNGGLETTRGLFNRALGEEQAGKWQYFSCDEDKVAKPAPSVYAQIKKRLGVEDGKEPGWFVASHTWDLFAAKKAGFKTAFVTYEEFLTLPSLFGGEPDIVAPSLEDAAKQIIAREAA</sequence>
<dbReference type="Gene3D" id="3.40.50.1000">
    <property type="entry name" value="HAD superfamily/HAD-like"/>
    <property type="match status" value="1"/>
</dbReference>
<keyword evidence="1" id="KW-0378">Hydrolase</keyword>